<gene>
    <name evidence="2" type="ORF">FLACHUCJ7_03847</name>
</gene>
<evidence type="ECO:0000313" key="2">
    <source>
        <dbReference type="EMBL" id="CAD0008594.1"/>
    </source>
</evidence>
<accession>A0A6V6ZAY6</accession>
<keyword evidence="1" id="KW-0812">Transmembrane</keyword>
<feature type="transmembrane region" description="Helical" evidence="1">
    <location>
        <begin position="12"/>
        <end position="30"/>
    </location>
</feature>
<organism evidence="2 3">
    <name type="scientific">Flavobacterium chungangense</name>
    <dbReference type="NCBI Taxonomy" id="554283"/>
    <lineage>
        <taxon>Bacteria</taxon>
        <taxon>Pseudomonadati</taxon>
        <taxon>Bacteroidota</taxon>
        <taxon>Flavobacteriia</taxon>
        <taxon>Flavobacteriales</taxon>
        <taxon>Flavobacteriaceae</taxon>
        <taxon>Flavobacterium</taxon>
    </lineage>
</organism>
<proteinExistence type="predicted"/>
<keyword evidence="1" id="KW-1133">Transmembrane helix</keyword>
<dbReference type="Proteomes" id="UP000556700">
    <property type="component" value="Unassembled WGS sequence"/>
</dbReference>
<reference evidence="2 3" key="1">
    <citation type="submission" date="2020-06" db="EMBL/GenBank/DDBJ databases">
        <authorList>
            <person name="Criscuolo A."/>
        </authorList>
    </citation>
    <scope>NUCLEOTIDE SEQUENCE [LARGE SCALE GENOMIC DNA]</scope>
    <source>
        <strain evidence="3">CIP 110025</strain>
    </source>
</reference>
<keyword evidence="1" id="KW-0472">Membrane</keyword>
<evidence type="ECO:0000256" key="1">
    <source>
        <dbReference type="SAM" id="Phobius"/>
    </source>
</evidence>
<sequence>METISGIEIYPILSLLIFFFFFVGLGLWVFSYKKDKINEMSQIPLADGSSLILKDK</sequence>
<name>A0A6V6ZAY6_9FLAO</name>
<comment type="caution">
    <text evidence="2">The sequence shown here is derived from an EMBL/GenBank/DDBJ whole genome shotgun (WGS) entry which is preliminary data.</text>
</comment>
<evidence type="ECO:0000313" key="3">
    <source>
        <dbReference type="Proteomes" id="UP000556700"/>
    </source>
</evidence>
<dbReference type="AlphaFoldDB" id="A0A6V6ZAY6"/>
<keyword evidence="3" id="KW-1185">Reference proteome</keyword>
<dbReference type="EMBL" id="CAIJDO010000227">
    <property type="protein sequence ID" value="CAD0008594.1"/>
    <property type="molecule type" value="Genomic_DNA"/>
</dbReference>
<protein>
    <submittedName>
        <fullName evidence="2">Cytochrome C oxidase subunit IV</fullName>
    </submittedName>
</protein>